<dbReference type="InterPro" id="IPR007709">
    <property type="entry name" value="N-FG_amidohydro"/>
</dbReference>
<keyword evidence="2" id="KW-1185">Reference proteome</keyword>
<dbReference type="AlphaFoldDB" id="A0A1N6H5Y0"/>
<dbReference type="GO" id="GO:0016787">
    <property type="term" value="F:hydrolase activity"/>
    <property type="evidence" value="ECO:0007669"/>
    <property type="project" value="UniProtKB-KW"/>
</dbReference>
<protein>
    <submittedName>
        <fullName evidence="1">N-formylglutamate amidohydrolase</fullName>
    </submittedName>
</protein>
<dbReference type="Gene3D" id="3.40.630.40">
    <property type="entry name" value="Zn-dependent exopeptidases"/>
    <property type="match status" value="1"/>
</dbReference>
<evidence type="ECO:0000313" key="2">
    <source>
        <dbReference type="Proteomes" id="UP000184932"/>
    </source>
</evidence>
<dbReference type="STRING" id="1217970.SAMN05444002_3100"/>
<keyword evidence="1" id="KW-0378">Hydrolase</keyword>
<evidence type="ECO:0000313" key="1">
    <source>
        <dbReference type="EMBL" id="SIO15077.1"/>
    </source>
</evidence>
<accession>A0A1N6H5Y0</accession>
<sequence>MACFEAIVAAMNESQARAYRIERPRVRTTGAVFASPHSGSEYPWAFLRASVLDERSIRSSEDAFVDELFGTAPQHGAVLLAASAPRAYIDLNRSADELDPALISGVATVTHNPRVSSGLGVIPRVVAGGRAIYRGKITLDEARARIAEVWRPYHRALQHEIDEARAEFGRAILIDCHSMPHEAIDAAGSRKGRGAAARVPEIVLGDRFGAACGGEVMDHVEAAFARAGFRVARNAPFAGAYVAQSYGRPARGQHAVQVEIDRALYMDEATITRGPQFGEIRARLGEVIAEIAEIGRGAASMPLAAE</sequence>
<reference evidence="2" key="1">
    <citation type="submission" date="2016-11" db="EMBL/GenBank/DDBJ databases">
        <authorList>
            <person name="Varghese N."/>
            <person name="Submissions S."/>
        </authorList>
    </citation>
    <scope>NUCLEOTIDE SEQUENCE [LARGE SCALE GENOMIC DNA]</scope>
    <source>
        <strain evidence="2">DSM 29440</strain>
    </source>
</reference>
<organism evidence="1 2">
    <name type="scientific">Vannielia litorea</name>
    <dbReference type="NCBI Taxonomy" id="1217970"/>
    <lineage>
        <taxon>Bacteria</taxon>
        <taxon>Pseudomonadati</taxon>
        <taxon>Pseudomonadota</taxon>
        <taxon>Alphaproteobacteria</taxon>
        <taxon>Rhodobacterales</taxon>
        <taxon>Paracoccaceae</taxon>
        <taxon>Vannielia</taxon>
    </lineage>
</organism>
<dbReference type="SUPFAM" id="SSF53187">
    <property type="entry name" value="Zn-dependent exopeptidases"/>
    <property type="match status" value="1"/>
</dbReference>
<dbReference type="EMBL" id="FSRL01000001">
    <property type="protein sequence ID" value="SIO15077.1"/>
    <property type="molecule type" value="Genomic_DNA"/>
</dbReference>
<gene>
    <name evidence="1" type="ORF">SAMN05444002_3100</name>
</gene>
<dbReference type="Pfam" id="PF05013">
    <property type="entry name" value="FGase"/>
    <property type="match status" value="1"/>
</dbReference>
<proteinExistence type="predicted"/>
<dbReference type="Proteomes" id="UP000184932">
    <property type="component" value="Unassembled WGS sequence"/>
</dbReference>
<name>A0A1N6H5Y0_9RHOB</name>